<comment type="caution">
    <text evidence="13">The sequence shown here is derived from an EMBL/GenBank/DDBJ whole genome shotgun (WGS) entry which is preliminary data.</text>
</comment>
<dbReference type="PANTHER" id="PTHR30069">
    <property type="entry name" value="TONB-DEPENDENT OUTER MEMBRANE RECEPTOR"/>
    <property type="match status" value="1"/>
</dbReference>
<name>A0ABS5QH70_9PROT</name>
<reference evidence="13 14" key="1">
    <citation type="submission" date="2021-05" db="EMBL/GenBank/DDBJ databases">
        <title>Roseococcus sp. XZZS9, whole genome shotgun sequencing project.</title>
        <authorList>
            <person name="Zhao G."/>
            <person name="Shen L."/>
        </authorList>
    </citation>
    <scope>NUCLEOTIDE SEQUENCE [LARGE SCALE GENOMIC DNA]</scope>
    <source>
        <strain evidence="13 14">XZZS9</strain>
    </source>
</reference>
<evidence type="ECO:0000259" key="11">
    <source>
        <dbReference type="Pfam" id="PF00593"/>
    </source>
</evidence>
<evidence type="ECO:0000313" key="14">
    <source>
        <dbReference type="Proteomes" id="UP000766336"/>
    </source>
</evidence>
<accession>A0ABS5QH70</accession>
<keyword evidence="14" id="KW-1185">Reference proteome</keyword>
<comment type="subcellular location">
    <subcellularLocation>
        <location evidence="1 9">Cell outer membrane</location>
        <topology evidence="1 9">Multi-pass membrane protein</topology>
    </subcellularLocation>
</comment>
<evidence type="ECO:0000259" key="12">
    <source>
        <dbReference type="Pfam" id="PF07715"/>
    </source>
</evidence>
<dbReference type="PANTHER" id="PTHR30069:SF41">
    <property type="entry name" value="HEME_HEMOPEXIN UTILIZATION PROTEIN C"/>
    <property type="match status" value="1"/>
</dbReference>
<dbReference type="CDD" id="cd01347">
    <property type="entry name" value="ligand_gated_channel"/>
    <property type="match status" value="1"/>
</dbReference>
<keyword evidence="6 10" id="KW-0798">TonB box</keyword>
<keyword evidence="3 9" id="KW-0813">Transport</keyword>
<evidence type="ECO:0000256" key="8">
    <source>
        <dbReference type="ARBA" id="ARBA00023237"/>
    </source>
</evidence>
<dbReference type="Gene3D" id="2.170.130.10">
    <property type="entry name" value="TonB-dependent receptor, plug domain"/>
    <property type="match status" value="1"/>
</dbReference>
<dbReference type="InterPro" id="IPR039426">
    <property type="entry name" value="TonB-dep_rcpt-like"/>
</dbReference>
<dbReference type="Gene3D" id="2.40.170.20">
    <property type="entry name" value="TonB-dependent receptor, beta-barrel domain"/>
    <property type="match status" value="1"/>
</dbReference>
<dbReference type="InterPro" id="IPR000531">
    <property type="entry name" value="Beta-barrel_TonB"/>
</dbReference>
<keyword evidence="5 9" id="KW-0812">Transmembrane</keyword>
<evidence type="ECO:0000256" key="3">
    <source>
        <dbReference type="ARBA" id="ARBA00022448"/>
    </source>
</evidence>
<comment type="similarity">
    <text evidence="2 9 10">Belongs to the TonB-dependent receptor family.</text>
</comment>
<evidence type="ECO:0000256" key="4">
    <source>
        <dbReference type="ARBA" id="ARBA00022452"/>
    </source>
</evidence>
<gene>
    <name evidence="13" type="ORF">KHU32_17925</name>
</gene>
<dbReference type="RefSeq" id="WP_213671515.1">
    <property type="nucleotide sequence ID" value="NZ_JAHCDA010000003.1"/>
</dbReference>
<dbReference type="Pfam" id="PF07715">
    <property type="entry name" value="Plug"/>
    <property type="match status" value="1"/>
</dbReference>
<evidence type="ECO:0000256" key="10">
    <source>
        <dbReference type="RuleBase" id="RU003357"/>
    </source>
</evidence>
<evidence type="ECO:0000256" key="1">
    <source>
        <dbReference type="ARBA" id="ARBA00004571"/>
    </source>
</evidence>
<proteinExistence type="inferred from homology"/>
<evidence type="ECO:0000256" key="7">
    <source>
        <dbReference type="ARBA" id="ARBA00023136"/>
    </source>
</evidence>
<protein>
    <submittedName>
        <fullName evidence="13">TonB-dependent receptor</fullName>
    </submittedName>
</protein>
<dbReference type="EMBL" id="JAHCDA010000003">
    <property type="protein sequence ID" value="MBS7812833.1"/>
    <property type="molecule type" value="Genomic_DNA"/>
</dbReference>
<dbReference type="Pfam" id="PF00593">
    <property type="entry name" value="TonB_dep_Rec_b-barrel"/>
    <property type="match status" value="1"/>
</dbReference>
<dbReference type="InterPro" id="IPR036942">
    <property type="entry name" value="Beta-barrel_TonB_sf"/>
</dbReference>
<dbReference type="InterPro" id="IPR037066">
    <property type="entry name" value="Plug_dom_sf"/>
</dbReference>
<dbReference type="SUPFAM" id="SSF56935">
    <property type="entry name" value="Porins"/>
    <property type="match status" value="1"/>
</dbReference>
<keyword evidence="4 9" id="KW-1134">Transmembrane beta strand</keyword>
<evidence type="ECO:0000256" key="5">
    <source>
        <dbReference type="ARBA" id="ARBA00022692"/>
    </source>
</evidence>
<evidence type="ECO:0000313" key="13">
    <source>
        <dbReference type="EMBL" id="MBS7812833.1"/>
    </source>
</evidence>
<dbReference type="InterPro" id="IPR011276">
    <property type="entry name" value="TonB_haem/Hb_rcpt"/>
</dbReference>
<evidence type="ECO:0000256" key="9">
    <source>
        <dbReference type="PROSITE-ProRule" id="PRU01360"/>
    </source>
</evidence>
<dbReference type="NCBIfam" id="TIGR01785">
    <property type="entry name" value="TonB-hemin"/>
    <property type="match status" value="1"/>
</dbReference>
<keyword evidence="8 9" id="KW-0998">Cell outer membrane</keyword>
<keyword evidence="13" id="KW-0675">Receptor</keyword>
<dbReference type="InterPro" id="IPR012910">
    <property type="entry name" value="Plug_dom"/>
</dbReference>
<dbReference type="PROSITE" id="PS52016">
    <property type="entry name" value="TONB_DEPENDENT_REC_3"/>
    <property type="match status" value="1"/>
</dbReference>
<feature type="domain" description="TonB-dependent receptor plug" evidence="12">
    <location>
        <begin position="29"/>
        <end position="133"/>
    </location>
</feature>
<feature type="domain" description="TonB-dependent receptor-like beta-barrel" evidence="11">
    <location>
        <begin position="209"/>
        <end position="630"/>
    </location>
</feature>
<organism evidence="13 14">
    <name type="scientific">Roseococcus pinisoli</name>
    <dbReference type="NCBI Taxonomy" id="2835040"/>
    <lineage>
        <taxon>Bacteria</taxon>
        <taxon>Pseudomonadati</taxon>
        <taxon>Pseudomonadota</taxon>
        <taxon>Alphaproteobacteria</taxon>
        <taxon>Acetobacterales</taxon>
        <taxon>Roseomonadaceae</taxon>
        <taxon>Roseococcus</taxon>
    </lineage>
</organism>
<sequence length="659" mass="71301">MAQPAPAVDPSNLQLPTVHVQTTPDDAAFETPAGVSTVTPDSLRMGGDTNRLLDTVPGVALGGYASQPGVAVNMRGMEGFGRVNMMVEGVRQNFRPAGHEGGSFAYVDPNFISGIDVERGAVTGRGGMGALVGAVNFRLLDVEDILRPGQNIGGRLQGMTGSNGYQWNTSVVTAARLGNGISVLGGFSGRENSQFKNGDGQIVPNTEQSQRSGLFRMNWQPNEEHRISLTGNVYENRFTSNFYDQNIQSNLVQLSYRYRPVANPLVDLDTAVSWNQIRMNNYLTEAGKFSATATGRRIVNNAIQGHISNTSRFALGGSVNVNWEYGLQYATDDTKTRRGGVNGDGTLNLFGAYSRATFTRGILSFTQGLRYDHYSLDGQGFANPALGPVPVTGAYNANNSQGRVSPRFTLAVQALDWLQPYVSYGWAFRPPTIAETMYSGPHSAGGASTFYPNPYLRPETSQGWEIGANVLRRNVIQEGDRVRLKLAYFDNDVNDLINMVSIRGTANNRAYSYSFYNNVPGKSRLRGVELEGGYDMGVAYINLTYTNTSIRYADGADHSFLPRNNLMVDAGVRLLDRRLTLGGRVRAIGNTQSLTSTGVTSAIPSYTTVDLYASYRPIDRLTLFVNATNIGNTVYTVPAAETIGGGRGATVIGGATLTF</sequence>
<dbReference type="Proteomes" id="UP000766336">
    <property type="component" value="Unassembled WGS sequence"/>
</dbReference>
<evidence type="ECO:0000256" key="6">
    <source>
        <dbReference type="ARBA" id="ARBA00023077"/>
    </source>
</evidence>
<evidence type="ECO:0000256" key="2">
    <source>
        <dbReference type="ARBA" id="ARBA00009810"/>
    </source>
</evidence>
<keyword evidence="7 9" id="KW-0472">Membrane</keyword>